<gene>
    <name evidence="1" type="ORF">ElyMa_001020400</name>
</gene>
<keyword evidence="2" id="KW-1185">Reference proteome</keyword>
<accession>A0AAV4HLK9</accession>
<name>A0AAV4HLK9_9GAST</name>
<dbReference type="AlphaFoldDB" id="A0AAV4HLK9"/>
<sequence>MLEAEHGKYPEKRLLDGCHDWEVLADLPEWDKHPDVIRRTTLRPDIEIHSPSTQQFIMVELTVPHETRMEQAHT</sequence>
<comment type="caution">
    <text evidence="1">The sequence shown here is derived from an EMBL/GenBank/DDBJ whole genome shotgun (WGS) entry which is preliminary data.</text>
</comment>
<evidence type="ECO:0000313" key="1">
    <source>
        <dbReference type="EMBL" id="GFR98479.1"/>
    </source>
</evidence>
<protein>
    <submittedName>
        <fullName evidence="1">Reverse transcriptase</fullName>
    </submittedName>
</protein>
<proteinExistence type="predicted"/>
<keyword evidence="1" id="KW-0548">Nucleotidyltransferase</keyword>
<dbReference type="Proteomes" id="UP000762676">
    <property type="component" value="Unassembled WGS sequence"/>
</dbReference>
<dbReference type="EMBL" id="BMAT01002070">
    <property type="protein sequence ID" value="GFR98479.1"/>
    <property type="molecule type" value="Genomic_DNA"/>
</dbReference>
<dbReference type="GO" id="GO:0003964">
    <property type="term" value="F:RNA-directed DNA polymerase activity"/>
    <property type="evidence" value="ECO:0007669"/>
    <property type="project" value="UniProtKB-KW"/>
</dbReference>
<keyword evidence="1" id="KW-0808">Transferase</keyword>
<organism evidence="1 2">
    <name type="scientific">Elysia marginata</name>
    <dbReference type="NCBI Taxonomy" id="1093978"/>
    <lineage>
        <taxon>Eukaryota</taxon>
        <taxon>Metazoa</taxon>
        <taxon>Spiralia</taxon>
        <taxon>Lophotrochozoa</taxon>
        <taxon>Mollusca</taxon>
        <taxon>Gastropoda</taxon>
        <taxon>Heterobranchia</taxon>
        <taxon>Euthyneura</taxon>
        <taxon>Panpulmonata</taxon>
        <taxon>Sacoglossa</taxon>
        <taxon>Placobranchoidea</taxon>
        <taxon>Plakobranchidae</taxon>
        <taxon>Elysia</taxon>
    </lineage>
</organism>
<keyword evidence="1" id="KW-0695">RNA-directed DNA polymerase</keyword>
<evidence type="ECO:0000313" key="2">
    <source>
        <dbReference type="Proteomes" id="UP000762676"/>
    </source>
</evidence>
<reference evidence="1 2" key="1">
    <citation type="journal article" date="2021" name="Elife">
        <title>Chloroplast acquisition without the gene transfer in kleptoplastic sea slugs, Plakobranchus ocellatus.</title>
        <authorList>
            <person name="Maeda T."/>
            <person name="Takahashi S."/>
            <person name="Yoshida T."/>
            <person name="Shimamura S."/>
            <person name="Takaki Y."/>
            <person name="Nagai Y."/>
            <person name="Toyoda A."/>
            <person name="Suzuki Y."/>
            <person name="Arimoto A."/>
            <person name="Ishii H."/>
            <person name="Satoh N."/>
            <person name="Nishiyama T."/>
            <person name="Hasebe M."/>
            <person name="Maruyama T."/>
            <person name="Minagawa J."/>
            <person name="Obokata J."/>
            <person name="Shigenobu S."/>
        </authorList>
    </citation>
    <scope>NUCLEOTIDE SEQUENCE [LARGE SCALE GENOMIC DNA]</scope>
</reference>